<dbReference type="Proteomes" id="UP001348098">
    <property type="component" value="Unassembled WGS sequence"/>
</dbReference>
<comment type="caution">
    <text evidence="1">The sequence shown here is derived from an EMBL/GenBank/DDBJ whole genome shotgun (WGS) entry which is preliminary data.</text>
</comment>
<reference evidence="1 2" key="1">
    <citation type="submission" date="2023-12" db="EMBL/GenBank/DDBJ databases">
        <title>novel species in genus Nocarida.</title>
        <authorList>
            <person name="Li Z."/>
        </authorList>
    </citation>
    <scope>NUCLEOTIDE SEQUENCE [LARGE SCALE GENOMIC DNA]</scope>
    <source>
        <strain evidence="1 2">CDC186</strain>
    </source>
</reference>
<keyword evidence="2" id="KW-1185">Reference proteome</keyword>
<dbReference type="EMBL" id="JAYKYQ010000010">
    <property type="protein sequence ID" value="MEB3512942.1"/>
    <property type="molecule type" value="Genomic_DNA"/>
</dbReference>
<evidence type="ECO:0000313" key="1">
    <source>
        <dbReference type="EMBL" id="MEB3512942.1"/>
    </source>
</evidence>
<accession>A0ABU6AZK7</accession>
<proteinExistence type="predicted"/>
<gene>
    <name evidence="1" type="ORF">U3653_23175</name>
</gene>
<organism evidence="1 2">
    <name type="scientific">Nocardia implantans</name>
    <dbReference type="NCBI Taxonomy" id="3108168"/>
    <lineage>
        <taxon>Bacteria</taxon>
        <taxon>Bacillati</taxon>
        <taxon>Actinomycetota</taxon>
        <taxon>Actinomycetes</taxon>
        <taxon>Mycobacteriales</taxon>
        <taxon>Nocardiaceae</taxon>
        <taxon>Nocardia</taxon>
    </lineage>
</organism>
<dbReference type="RefSeq" id="WP_195078895.1">
    <property type="nucleotide sequence ID" value="NZ_JAYESH010000026.1"/>
</dbReference>
<name>A0ABU6AZK7_9NOCA</name>
<sequence length="58" mass="6823">MSEDVDQQWHRVLSERNRLRGDLEALADALRKYHDDHHVGAARWCDAPPCQLLFRARP</sequence>
<protein>
    <submittedName>
        <fullName evidence="1">Uncharacterized protein</fullName>
    </submittedName>
</protein>
<evidence type="ECO:0000313" key="2">
    <source>
        <dbReference type="Proteomes" id="UP001348098"/>
    </source>
</evidence>